<comment type="caution">
    <text evidence="2">The sequence shown here is derived from an EMBL/GenBank/DDBJ whole genome shotgun (WGS) entry which is preliminary data.</text>
</comment>
<dbReference type="EMBL" id="BTGU01000848">
    <property type="protein sequence ID" value="GMN69456.1"/>
    <property type="molecule type" value="Genomic_DNA"/>
</dbReference>
<keyword evidence="3" id="KW-1185">Reference proteome</keyword>
<evidence type="ECO:0000313" key="3">
    <source>
        <dbReference type="Proteomes" id="UP001187192"/>
    </source>
</evidence>
<organism evidence="2 3">
    <name type="scientific">Ficus carica</name>
    <name type="common">Common fig</name>
    <dbReference type="NCBI Taxonomy" id="3494"/>
    <lineage>
        <taxon>Eukaryota</taxon>
        <taxon>Viridiplantae</taxon>
        <taxon>Streptophyta</taxon>
        <taxon>Embryophyta</taxon>
        <taxon>Tracheophyta</taxon>
        <taxon>Spermatophyta</taxon>
        <taxon>Magnoliopsida</taxon>
        <taxon>eudicotyledons</taxon>
        <taxon>Gunneridae</taxon>
        <taxon>Pentapetalae</taxon>
        <taxon>rosids</taxon>
        <taxon>fabids</taxon>
        <taxon>Rosales</taxon>
        <taxon>Moraceae</taxon>
        <taxon>Ficeae</taxon>
        <taxon>Ficus</taxon>
    </lineage>
</organism>
<proteinExistence type="predicted"/>
<keyword evidence="1" id="KW-1133">Transmembrane helix</keyword>
<name>A0AA88JER0_FICCA</name>
<keyword evidence="1" id="KW-0812">Transmembrane</keyword>
<protein>
    <submittedName>
        <fullName evidence="2">Uncharacterized protein</fullName>
    </submittedName>
</protein>
<reference evidence="2" key="1">
    <citation type="submission" date="2023-07" db="EMBL/GenBank/DDBJ databases">
        <title>draft genome sequence of fig (Ficus carica).</title>
        <authorList>
            <person name="Takahashi T."/>
            <person name="Nishimura K."/>
        </authorList>
    </citation>
    <scope>NUCLEOTIDE SEQUENCE</scope>
</reference>
<feature type="transmembrane region" description="Helical" evidence="1">
    <location>
        <begin position="56"/>
        <end position="78"/>
    </location>
</feature>
<sequence length="94" mass="10852">MDLRSRKMEIRSCDRRIDLARLSLLVLLFSTGLATSTALSLRLAVAHRKIRPQPSILVAIGTGSPASLYWFLQAYCLLRRWSPVRLLWWVRDLD</sequence>
<evidence type="ECO:0000256" key="1">
    <source>
        <dbReference type="SAM" id="Phobius"/>
    </source>
</evidence>
<keyword evidence="1" id="KW-0472">Membrane</keyword>
<dbReference type="Proteomes" id="UP001187192">
    <property type="component" value="Unassembled WGS sequence"/>
</dbReference>
<evidence type="ECO:0000313" key="2">
    <source>
        <dbReference type="EMBL" id="GMN69456.1"/>
    </source>
</evidence>
<gene>
    <name evidence="2" type="ORF">TIFTF001_038507</name>
</gene>
<dbReference type="AlphaFoldDB" id="A0AA88JER0"/>
<accession>A0AA88JER0</accession>